<protein>
    <submittedName>
        <fullName evidence="3">Transcriptional regulator, tetr family</fullName>
    </submittedName>
</protein>
<dbReference type="SUPFAM" id="SSF46689">
    <property type="entry name" value="Homeodomain-like"/>
    <property type="match status" value="1"/>
</dbReference>
<keyword evidence="1" id="KW-0238">DNA-binding</keyword>
<dbReference type="InterPro" id="IPR050624">
    <property type="entry name" value="HTH-type_Tx_Regulator"/>
</dbReference>
<dbReference type="InterPro" id="IPR023772">
    <property type="entry name" value="DNA-bd_HTH_TetR-type_CS"/>
</dbReference>
<evidence type="ECO:0000256" key="1">
    <source>
        <dbReference type="ARBA" id="ARBA00023125"/>
    </source>
</evidence>
<dbReference type="GO" id="GO:0003677">
    <property type="term" value="F:DNA binding"/>
    <property type="evidence" value="ECO:0007669"/>
    <property type="project" value="UniProtKB-KW"/>
</dbReference>
<reference evidence="3" key="1">
    <citation type="journal article" date="2015" name="Proc. Natl. Acad. Sci. U.S.A.">
        <title>Networks of energetic and metabolic interactions define dynamics in microbial communities.</title>
        <authorList>
            <person name="Embree M."/>
            <person name="Liu J.K."/>
            <person name="Al-Bassam M.M."/>
            <person name="Zengler K."/>
        </authorList>
    </citation>
    <scope>NUCLEOTIDE SEQUENCE</scope>
</reference>
<dbReference type="PANTHER" id="PTHR43479">
    <property type="entry name" value="ACREF/ENVCD OPERON REPRESSOR-RELATED"/>
    <property type="match status" value="1"/>
</dbReference>
<dbReference type="PROSITE" id="PS50977">
    <property type="entry name" value="HTH_TETR_2"/>
    <property type="match status" value="1"/>
</dbReference>
<dbReference type="PANTHER" id="PTHR43479:SF11">
    <property type="entry name" value="ACREF_ENVCD OPERON REPRESSOR-RELATED"/>
    <property type="match status" value="1"/>
</dbReference>
<dbReference type="EMBL" id="LNQE01001882">
    <property type="protein sequence ID" value="KUG03383.1"/>
    <property type="molecule type" value="Genomic_DNA"/>
</dbReference>
<gene>
    <name evidence="3" type="ORF">ASZ90_019171</name>
</gene>
<dbReference type="PROSITE" id="PS01081">
    <property type="entry name" value="HTH_TETR_1"/>
    <property type="match status" value="1"/>
</dbReference>
<dbReference type="AlphaFoldDB" id="A0A0W8E3Y2"/>
<evidence type="ECO:0000313" key="3">
    <source>
        <dbReference type="EMBL" id="KUG03383.1"/>
    </source>
</evidence>
<feature type="domain" description="HTH tetR-type" evidence="2">
    <location>
        <begin position="1"/>
        <end position="61"/>
    </location>
</feature>
<dbReference type="Pfam" id="PF00440">
    <property type="entry name" value="TetR_N"/>
    <property type="match status" value="1"/>
</dbReference>
<organism evidence="3">
    <name type="scientific">hydrocarbon metagenome</name>
    <dbReference type="NCBI Taxonomy" id="938273"/>
    <lineage>
        <taxon>unclassified sequences</taxon>
        <taxon>metagenomes</taxon>
        <taxon>ecological metagenomes</taxon>
    </lineage>
</organism>
<comment type="caution">
    <text evidence="3">The sequence shown here is derived from an EMBL/GenBank/DDBJ whole genome shotgun (WGS) entry which is preliminary data.</text>
</comment>
<accession>A0A0W8E3Y2</accession>
<proteinExistence type="predicted"/>
<dbReference type="InterPro" id="IPR001647">
    <property type="entry name" value="HTH_TetR"/>
</dbReference>
<sequence length="196" mass="22395">MEIRQRIISSCRELAHSKGFRSITVDEIAQHAGVSKRTVYRRFKTKDEILSATVDDFLQDIGRESEQLLNSGQDIRIIIQDILYYIISGKKSIINQRVMEDLAQYYPQLWQKINQFRMDRIRSMIAIAESQHAFNSEINPLILSTMILVSIQTVINPDFIIKNNLNFEEAAAQVIAVFMPALSSAPPLPDIKAKPC</sequence>
<dbReference type="PRINTS" id="PR00455">
    <property type="entry name" value="HTHTETR"/>
</dbReference>
<name>A0A0W8E3Y2_9ZZZZ</name>
<dbReference type="Gene3D" id="1.10.357.10">
    <property type="entry name" value="Tetracycline Repressor, domain 2"/>
    <property type="match status" value="1"/>
</dbReference>
<evidence type="ECO:0000259" key="2">
    <source>
        <dbReference type="PROSITE" id="PS50977"/>
    </source>
</evidence>
<dbReference type="InterPro" id="IPR009057">
    <property type="entry name" value="Homeodomain-like_sf"/>
</dbReference>